<gene>
    <name evidence="2" type="ORF">Asi03nite_20050</name>
</gene>
<evidence type="ECO:0000313" key="3">
    <source>
        <dbReference type="Proteomes" id="UP000629619"/>
    </source>
</evidence>
<feature type="compositionally biased region" description="Pro residues" evidence="1">
    <location>
        <begin position="316"/>
        <end position="326"/>
    </location>
</feature>
<feature type="compositionally biased region" description="Pro residues" evidence="1">
    <location>
        <begin position="241"/>
        <end position="280"/>
    </location>
</feature>
<evidence type="ECO:0000256" key="1">
    <source>
        <dbReference type="SAM" id="MobiDB-lite"/>
    </source>
</evidence>
<keyword evidence="3" id="KW-1185">Reference proteome</keyword>
<name>A0A919N551_9ACTN</name>
<sequence>MADDPFFDATADPNYGYSPYSGQLHYGNPTYSSEYTPAPGGKNGLTIEVIELMIKNSHPEQISVLGDHWQNVVTLLTRYKTYLHDQSVQLRNEDWTAPEARDAFLRKGPGEALVYLDAWIQAAQKNLTALRHLVDVAIESRKEMDDLMKRYRQALQDAQKVDLTGRLSEWFDTSRYLTTTWGDAEKYQVQQQVQEAEKEFTRQAQELAQKYGNQYYEYSKALTAGVGPPYKPMDVVLNQPGKPPLTSPPNLPGGGAPPPPPPALSAPAPPPPAPAPPPGPGALGEDQPLDPSANAPGDAPPAPGELPGQAPALPGQLPPGQLPPGGLPLFPNPGGLGRGTPPSLTPGLGGQRPPAPRAPSPGHTLPNPGQLTRNAFHRPAQPPGLGQPPGRTLRRGGPGTTSGKPGSLPPGRPGDRRRGDQERGARLPGAPVDGEDTFGRTPGSMPPVLKNPNGDRQRRPGSTEELHPAGHGSKDAFRPDGTTPPVLNRPAQPADPAPVRPTRRRDTPAQRRPAGTAWGDLFGAEQARAGAGAGVLGAPTPPASRIGEAPEALRSRAATQAAGEQQARPGTVAPELTKRRVGGEPAPVQPDGEDEPGVVTDERAFEVRTPGGGVVTSRRDEPAYEPEIRRVLGGGQ</sequence>
<feature type="region of interest" description="Disordered" evidence="1">
    <location>
        <begin position="233"/>
        <end position="636"/>
    </location>
</feature>
<organism evidence="2 3">
    <name type="scientific">Actinoplanes siamensis</name>
    <dbReference type="NCBI Taxonomy" id="1223317"/>
    <lineage>
        <taxon>Bacteria</taxon>
        <taxon>Bacillati</taxon>
        <taxon>Actinomycetota</taxon>
        <taxon>Actinomycetes</taxon>
        <taxon>Micromonosporales</taxon>
        <taxon>Micromonosporaceae</taxon>
        <taxon>Actinoplanes</taxon>
    </lineage>
</organism>
<feature type="compositionally biased region" description="Low complexity" evidence="1">
    <location>
        <begin position="327"/>
        <end position="346"/>
    </location>
</feature>
<reference evidence="2" key="1">
    <citation type="submission" date="2021-01" db="EMBL/GenBank/DDBJ databases">
        <title>Whole genome shotgun sequence of Actinoplanes siamensis NBRC 109076.</title>
        <authorList>
            <person name="Komaki H."/>
            <person name="Tamura T."/>
        </authorList>
    </citation>
    <scope>NUCLEOTIDE SEQUENCE</scope>
    <source>
        <strain evidence="2">NBRC 109076</strain>
    </source>
</reference>
<feature type="compositionally biased region" description="Basic and acidic residues" evidence="1">
    <location>
        <begin position="453"/>
        <end position="478"/>
    </location>
</feature>
<dbReference type="Proteomes" id="UP000629619">
    <property type="component" value="Unassembled WGS sequence"/>
</dbReference>
<comment type="caution">
    <text evidence="2">The sequence shown here is derived from an EMBL/GenBank/DDBJ whole genome shotgun (WGS) entry which is preliminary data.</text>
</comment>
<feature type="compositionally biased region" description="Basic and acidic residues" evidence="1">
    <location>
        <begin position="413"/>
        <end position="425"/>
    </location>
</feature>
<feature type="compositionally biased region" description="Low complexity" evidence="1">
    <location>
        <begin position="305"/>
        <end position="315"/>
    </location>
</feature>
<evidence type="ECO:0000313" key="2">
    <source>
        <dbReference type="EMBL" id="GIF04467.1"/>
    </source>
</evidence>
<dbReference type="RefSeq" id="WP_203678260.1">
    <property type="nucleotide sequence ID" value="NZ_BOMW01000019.1"/>
</dbReference>
<dbReference type="EMBL" id="BOMW01000019">
    <property type="protein sequence ID" value="GIF04467.1"/>
    <property type="molecule type" value="Genomic_DNA"/>
</dbReference>
<proteinExistence type="predicted"/>
<feature type="compositionally biased region" description="Basic and acidic residues" evidence="1">
    <location>
        <begin position="617"/>
        <end position="630"/>
    </location>
</feature>
<dbReference type="AlphaFoldDB" id="A0A919N551"/>
<protein>
    <submittedName>
        <fullName evidence="2">Uncharacterized protein</fullName>
    </submittedName>
</protein>
<accession>A0A919N551</accession>